<keyword evidence="2 4" id="KW-0238">DNA-binding</keyword>
<evidence type="ECO:0000256" key="4">
    <source>
        <dbReference type="PROSITE-ProRule" id="PRU01248"/>
    </source>
</evidence>
<dbReference type="CDD" id="cd01189">
    <property type="entry name" value="INT_ICEBs1_C_like"/>
    <property type="match status" value="1"/>
</dbReference>
<evidence type="ECO:0000256" key="3">
    <source>
        <dbReference type="ARBA" id="ARBA00023172"/>
    </source>
</evidence>
<evidence type="ECO:0000259" key="5">
    <source>
        <dbReference type="PROSITE" id="PS51898"/>
    </source>
</evidence>
<dbReference type="InterPro" id="IPR011010">
    <property type="entry name" value="DNA_brk_join_enz"/>
</dbReference>
<dbReference type="AlphaFoldDB" id="A0A6J4SKM6"/>
<dbReference type="SUPFAM" id="SSF56349">
    <property type="entry name" value="DNA breaking-rejoining enzymes"/>
    <property type="match status" value="1"/>
</dbReference>
<name>A0A6J4SKM6_9ACTN</name>
<gene>
    <name evidence="7" type="ORF">AVDCRST_MAG53-2033</name>
</gene>
<evidence type="ECO:0008006" key="8">
    <source>
        <dbReference type="Google" id="ProtNLM"/>
    </source>
</evidence>
<comment type="similarity">
    <text evidence="1">Belongs to the 'phage' integrase family.</text>
</comment>
<organism evidence="7">
    <name type="scientific">uncultured Solirubrobacteraceae bacterium</name>
    <dbReference type="NCBI Taxonomy" id="1162706"/>
    <lineage>
        <taxon>Bacteria</taxon>
        <taxon>Bacillati</taxon>
        <taxon>Actinomycetota</taxon>
        <taxon>Thermoleophilia</taxon>
        <taxon>Solirubrobacterales</taxon>
        <taxon>Solirubrobacteraceae</taxon>
        <taxon>environmental samples</taxon>
    </lineage>
</organism>
<sequence length="465" mass="51618">MSANDGRVTGNLTVEERTTLGRVWVVAWTSGDGRRNRKVLASAWVKDSGRKTSRGAVVWRARDGSAPEGSLTPKGAQDALEDLLEEERKKKLRRPTQAGKTFGEAGEAFVRHAASVGGKRGEVSPSTLRGYRSILRALAPDFPPEMRLVDITLRQLEEYQERLLIEIPPRRQQPLNRGTVRHRMIVLRMILKRAVDLGWLADSPAMKLEIIPQPQPEPDFDVLEPSQVEAIARAIEDVPADDVPHYRRSEGAELVVDQFNLGAMVERRLLYADVIRVAAFTGLRMGELRALRWRDVDFANATLHVRRNAPTSAPAGSKLKAPKSLKGRSVPLIEIAATVLDRVSRHLEEHELPTDAEALVFPTREGGLLDDVRMRKAFYRGLEGAGLAHLREKENPMTFHDLRHVFGTIAVRAFPVTDVQAFMGHQSITTTMRYVHHVPRHDAAAKLSAAFAVDLSPGLDSSAAS</sequence>
<keyword evidence="3" id="KW-0233">DNA recombination</keyword>
<evidence type="ECO:0000313" key="7">
    <source>
        <dbReference type="EMBL" id="CAA9501707.1"/>
    </source>
</evidence>
<proteinExistence type="inferred from homology"/>
<feature type="domain" description="Tyr recombinase" evidence="5">
    <location>
        <begin position="242"/>
        <end position="447"/>
    </location>
</feature>
<dbReference type="GO" id="GO:0006310">
    <property type="term" value="P:DNA recombination"/>
    <property type="evidence" value="ECO:0007669"/>
    <property type="project" value="UniProtKB-KW"/>
</dbReference>
<dbReference type="InterPro" id="IPR002104">
    <property type="entry name" value="Integrase_catalytic"/>
</dbReference>
<dbReference type="PROSITE" id="PS51900">
    <property type="entry name" value="CB"/>
    <property type="match status" value="1"/>
</dbReference>
<accession>A0A6J4SKM6</accession>
<dbReference type="InterPro" id="IPR050090">
    <property type="entry name" value="Tyrosine_recombinase_XerCD"/>
</dbReference>
<evidence type="ECO:0000259" key="6">
    <source>
        <dbReference type="PROSITE" id="PS51900"/>
    </source>
</evidence>
<dbReference type="InterPro" id="IPR010998">
    <property type="entry name" value="Integrase_recombinase_N"/>
</dbReference>
<dbReference type="InterPro" id="IPR025269">
    <property type="entry name" value="SAM-like_dom"/>
</dbReference>
<dbReference type="GO" id="GO:0015074">
    <property type="term" value="P:DNA integration"/>
    <property type="evidence" value="ECO:0007669"/>
    <property type="project" value="InterPro"/>
</dbReference>
<evidence type="ECO:0000256" key="1">
    <source>
        <dbReference type="ARBA" id="ARBA00008857"/>
    </source>
</evidence>
<protein>
    <recommendedName>
        <fullName evidence="8">Integrase</fullName>
    </recommendedName>
</protein>
<dbReference type="Gene3D" id="1.10.150.130">
    <property type="match status" value="1"/>
</dbReference>
<dbReference type="Pfam" id="PF13102">
    <property type="entry name" value="Phage_int_SAM_5"/>
    <property type="match status" value="1"/>
</dbReference>
<dbReference type="Gene3D" id="1.10.443.10">
    <property type="entry name" value="Intergrase catalytic core"/>
    <property type="match status" value="1"/>
</dbReference>
<dbReference type="InterPro" id="IPR044068">
    <property type="entry name" value="CB"/>
</dbReference>
<dbReference type="Pfam" id="PF00589">
    <property type="entry name" value="Phage_integrase"/>
    <property type="match status" value="1"/>
</dbReference>
<dbReference type="EMBL" id="CADCVR010000065">
    <property type="protein sequence ID" value="CAA9501707.1"/>
    <property type="molecule type" value="Genomic_DNA"/>
</dbReference>
<dbReference type="PROSITE" id="PS51898">
    <property type="entry name" value="TYR_RECOMBINASE"/>
    <property type="match status" value="1"/>
</dbReference>
<dbReference type="PANTHER" id="PTHR30349">
    <property type="entry name" value="PHAGE INTEGRASE-RELATED"/>
    <property type="match status" value="1"/>
</dbReference>
<dbReference type="GO" id="GO:0003677">
    <property type="term" value="F:DNA binding"/>
    <property type="evidence" value="ECO:0007669"/>
    <property type="project" value="UniProtKB-UniRule"/>
</dbReference>
<evidence type="ECO:0000256" key="2">
    <source>
        <dbReference type="ARBA" id="ARBA00023125"/>
    </source>
</evidence>
<feature type="domain" description="Core-binding (CB)" evidence="6">
    <location>
        <begin position="100"/>
        <end position="195"/>
    </location>
</feature>
<dbReference type="PANTHER" id="PTHR30349:SF64">
    <property type="entry name" value="PROPHAGE INTEGRASE INTD-RELATED"/>
    <property type="match status" value="1"/>
</dbReference>
<dbReference type="InterPro" id="IPR013762">
    <property type="entry name" value="Integrase-like_cat_sf"/>
</dbReference>
<reference evidence="7" key="1">
    <citation type="submission" date="2020-02" db="EMBL/GenBank/DDBJ databases">
        <authorList>
            <person name="Meier V. D."/>
        </authorList>
    </citation>
    <scope>NUCLEOTIDE SEQUENCE</scope>
    <source>
        <strain evidence="7">AVDCRST_MAG53</strain>
    </source>
</reference>